<evidence type="ECO:0000313" key="2">
    <source>
        <dbReference type="Proteomes" id="UP000295793"/>
    </source>
</evidence>
<organism evidence="1 2">
    <name type="scientific">Reinekea marinisedimentorum</name>
    <dbReference type="NCBI Taxonomy" id="230495"/>
    <lineage>
        <taxon>Bacteria</taxon>
        <taxon>Pseudomonadati</taxon>
        <taxon>Pseudomonadota</taxon>
        <taxon>Gammaproteobacteria</taxon>
        <taxon>Oceanospirillales</taxon>
        <taxon>Saccharospirillaceae</taxon>
        <taxon>Reinekea</taxon>
    </lineage>
</organism>
<dbReference type="PANTHER" id="PTHR12526">
    <property type="entry name" value="GLYCOSYLTRANSFERASE"/>
    <property type="match status" value="1"/>
</dbReference>
<dbReference type="SUPFAM" id="SSF53756">
    <property type="entry name" value="UDP-Glycosyltransferase/glycogen phosphorylase"/>
    <property type="match status" value="1"/>
</dbReference>
<sequence length="337" mass="37790">MTKEKDLRIAHFLDASAVGGIEQHVATLAGALNKVYGIQPYILLWKDYGNEELLQRLESAGCPVHIVQGSYDRLRRFLRDYEIESLHSHGYKANLISRWLGIRFGVRSIATHHNGDVGTGRVRLYTMLDQLTAQFSENWAVSEGILNRLPKQARLMPNFVEALNIRKDQGSEVVFVGRLEQVKRPDRLLNIARQCPDVQFKVFGTGTLQPQLMAQRPANVQLMGFENNPETIWRNAGLCVICSDTEGLPLTALEAMAAGVPVIATAVGQLPALIEHGQNGWLAETDADFADIILRWQKSNWTVKEDIAEYAKYTVQNKYSVDACLPTYIEALSRNTL</sequence>
<dbReference type="CDD" id="cd03801">
    <property type="entry name" value="GT4_PimA-like"/>
    <property type="match status" value="1"/>
</dbReference>
<reference evidence="1 2" key="1">
    <citation type="submission" date="2019-03" db="EMBL/GenBank/DDBJ databases">
        <title>Genomic Encyclopedia of Archaeal and Bacterial Type Strains, Phase II (KMG-II): from individual species to whole genera.</title>
        <authorList>
            <person name="Goeker M."/>
        </authorList>
    </citation>
    <scope>NUCLEOTIDE SEQUENCE [LARGE SCALE GENOMIC DNA]</scope>
    <source>
        <strain evidence="1 2">DSM 15388</strain>
    </source>
</reference>
<dbReference type="Pfam" id="PF13692">
    <property type="entry name" value="Glyco_trans_1_4"/>
    <property type="match status" value="1"/>
</dbReference>
<dbReference type="OrthoDB" id="9768937at2"/>
<evidence type="ECO:0000313" key="1">
    <source>
        <dbReference type="EMBL" id="TCS42397.1"/>
    </source>
</evidence>
<keyword evidence="2" id="KW-1185">Reference proteome</keyword>
<name>A0A4R3IA81_9GAMM</name>
<dbReference type="PANTHER" id="PTHR12526:SF637">
    <property type="entry name" value="GLYCOSYLTRANSFERASE EPSF-RELATED"/>
    <property type="match status" value="1"/>
</dbReference>
<comment type="caution">
    <text evidence="1">The sequence shown here is derived from an EMBL/GenBank/DDBJ whole genome shotgun (WGS) entry which is preliminary data.</text>
</comment>
<dbReference type="EMBL" id="SLZR01000003">
    <property type="protein sequence ID" value="TCS42397.1"/>
    <property type="molecule type" value="Genomic_DNA"/>
</dbReference>
<protein>
    <submittedName>
        <fullName evidence="1">Glycosyltransferase involved in cell wall biosynthesis</fullName>
    </submittedName>
</protein>
<dbReference type="RefSeq" id="WP_132700322.1">
    <property type="nucleotide sequence ID" value="NZ_SLZR01000003.1"/>
</dbReference>
<dbReference type="AlphaFoldDB" id="A0A4R3IA81"/>
<accession>A0A4R3IA81</accession>
<gene>
    <name evidence="1" type="ORF">BCF53_10358</name>
</gene>
<proteinExistence type="predicted"/>
<dbReference type="Gene3D" id="3.40.50.2000">
    <property type="entry name" value="Glycogen Phosphorylase B"/>
    <property type="match status" value="2"/>
</dbReference>
<dbReference type="Proteomes" id="UP000295793">
    <property type="component" value="Unassembled WGS sequence"/>
</dbReference>
<dbReference type="GO" id="GO:0016740">
    <property type="term" value="F:transferase activity"/>
    <property type="evidence" value="ECO:0007669"/>
    <property type="project" value="UniProtKB-KW"/>
</dbReference>
<keyword evidence="1" id="KW-0808">Transferase</keyword>